<dbReference type="Pfam" id="PF13610">
    <property type="entry name" value="DDE_Tnp_IS240"/>
    <property type="match status" value="1"/>
</dbReference>
<gene>
    <name evidence="2" type="ordered locus">RLO149_p630300</name>
</gene>
<feature type="domain" description="DDE" evidence="1">
    <location>
        <begin position="4"/>
        <end position="87"/>
    </location>
</feature>
<keyword evidence="2" id="KW-0614">Plasmid</keyword>
<dbReference type="InterPro" id="IPR032874">
    <property type="entry name" value="DDE_dom"/>
</dbReference>
<geneLocation type="plasmid" evidence="2 3">
    <name>pRLO149_63</name>
</geneLocation>
<evidence type="ECO:0000313" key="2">
    <source>
        <dbReference type="EMBL" id="AEI96544.1"/>
    </source>
</evidence>
<keyword evidence="3" id="KW-1185">Reference proteome</keyword>
<evidence type="ECO:0000313" key="3">
    <source>
        <dbReference type="Proteomes" id="UP000001353"/>
    </source>
</evidence>
<dbReference type="eggNOG" id="COG3316">
    <property type="taxonomic scope" value="Bacteria"/>
</dbReference>
<protein>
    <submittedName>
        <fullName evidence="2">Transposase</fullName>
    </submittedName>
</protein>
<dbReference type="EMBL" id="CP002626">
    <property type="protein sequence ID" value="AEI96544.1"/>
    <property type="molecule type" value="Genomic_DNA"/>
</dbReference>
<dbReference type="HOGENOM" id="CLU_2169177_0_0_5"/>
<organism evidence="2 3">
    <name type="scientific">Roseobacter litoralis (strain ATCC 49566 / DSM 6996 / JCM 21268 / NBRC 15278 / OCh 149)</name>
    <dbReference type="NCBI Taxonomy" id="391595"/>
    <lineage>
        <taxon>Bacteria</taxon>
        <taxon>Pseudomonadati</taxon>
        <taxon>Pseudomonadota</taxon>
        <taxon>Alphaproteobacteria</taxon>
        <taxon>Rhodobacterales</taxon>
        <taxon>Roseobacteraceae</taxon>
        <taxon>Roseobacter</taxon>
    </lineage>
</organism>
<reference evidence="2 3" key="1">
    <citation type="journal article" date="2011" name="BMC Genomics">
        <title>Comparative genome analysis and genome-guided physiological analysis of Roseobacter litoralis.</title>
        <authorList>
            <person name="Kalhoefer D."/>
            <person name="Thole S."/>
            <person name="Voget S."/>
            <person name="Lehmann R."/>
            <person name="Liesegang H."/>
            <person name="Wollher A."/>
            <person name="Daniel R."/>
            <person name="Simon M."/>
            <person name="Brinkhoff T."/>
        </authorList>
    </citation>
    <scope>NUCLEOTIDE SEQUENCE [LARGE SCALE GENOMIC DNA]</scope>
    <source>
        <strain evidence="3">ATCC 49566 / DSM 6996 / JCM 21268 / NBRC 15278 / OCh 149</strain>
    </source>
</reference>
<sequence>MRLHRPVSICTDKAPTYRKVIREINHDYDPHFNSVTHIGRKYLNNRIESEHAALKRLLGYRQIFRSLRSAQATLAGIETKRTLKRDHIHNKQPRVKGEIAFMHQLFQEAA</sequence>
<name>F7ZMK7_ROSLO</name>
<accession>F7ZMK7</accession>
<dbReference type="AlphaFoldDB" id="F7ZMK7"/>
<dbReference type="Proteomes" id="UP000001353">
    <property type="component" value="Plasmid pRLO149_63"/>
</dbReference>
<proteinExistence type="predicted"/>
<dbReference type="KEGG" id="rli:RLO149_p630300"/>
<evidence type="ECO:0000259" key="1">
    <source>
        <dbReference type="Pfam" id="PF13610"/>
    </source>
</evidence>